<evidence type="ECO:0000313" key="2">
    <source>
        <dbReference type="Proteomes" id="UP000790377"/>
    </source>
</evidence>
<proteinExistence type="predicted"/>
<protein>
    <submittedName>
        <fullName evidence="1">STE like transcription factor-domain-containing protein</fullName>
    </submittedName>
</protein>
<evidence type="ECO:0000313" key="1">
    <source>
        <dbReference type="EMBL" id="KAH7912061.1"/>
    </source>
</evidence>
<comment type="caution">
    <text evidence="1">The sequence shown here is derived from an EMBL/GenBank/DDBJ whole genome shotgun (WGS) entry which is preliminary data.</text>
</comment>
<name>A0ACB8AGJ5_9AGAM</name>
<gene>
    <name evidence="1" type="ORF">BJ138DRAFT_1149229</name>
</gene>
<accession>A0ACB8AGJ5</accession>
<sequence length="743" mass="82157">MKRFLLPSSEYVTCVLWSGLYHITGTDIVRALVFRFEAFGRPVKNMKKFEEGVFSDLRNLKPGIDASLEEPKSPFLDLLFKYQCIRTQKKQKVFYWFSVPHDRLFLDALERDLKREKMGLEPTTVVIGEPALSFTYEPQRSLFEQFSKAQASPDGEGELQAALRKADEVAGKMNGDRDEYGSKLVDVINRSHSITQHRIEKTGSSHLGFPYSETIPGEQVPPGLHASNPSFFPFTPFEGSPMYKQRRKRPINKIMMAASASLSSSDEISLKMEDAFEMDVGYGPNDRGMTAADMFISQARGEQESSVRRTKEAVLRVQDDAIKAGAFAASCEAIRDVPLSALHVAPMTADIGPFSGFPSSSADECIQRLSHSQFCSPQDELVSPYPTGVDIFSTTNGKSVTSKAFVCPLFSCGRLFKRMEHLKRHVRTHTMERPYQCDRCKKRFSRSDNLNQHLRIHARADNHDGSSNEIGSFDADLDSEGAEEADMDQILFDPSAAFGSGMECLSGIEMCEVEVQGQVQEVQGGEEGLITTTCFTQNAGDSQYYQESLCLSNSDLSDTWSSSRSSSIANSPHSLSTSYHADTFMHPSSTSSHKPDFDSLFLHHPAVTSAGVGPLRRHRSMTPSLMGNNHIRSRSVAPIHSYHPYASAAQSRVGSRHSSPSDTAQPNMFAMAPLSSTNSLSLDGIQSHLTSSDSRPIPNLDGLDVDQIYSNNASMFNNTSFETHGGLHDPIFDPRSFAVAAQS</sequence>
<dbReference type="EMBL" id="MU267660">
    <property type="protein sequence ID" value="KAH7912061.1"/>
    <property type="molecule type" value="Genomic_DNA"/>
</dbReference>
<organism evidence="1 2">
    <name type="scientific">Hygrophoropsis aurantiaca</name>
    <dbReference type="NCBI Taxonomy" id="72124"/>
    <lineage>
        <taxon>Eukaryota</taxon>
        <taxon>Fungi</taxon>
        <taxon>Dikarya</taxon>
        <taxon>Basidiomycota</taxon>
        <taxon>Agaricomycotina</taxon>
        <taxon>Agaricomycetes</taxon>
        <taxon>Agaricomycetidae</taxon>
        <taxon>Boletales</taxon>
        <taxon>Coniophorineae</taxon>
        <taxon>Hygrophoropsidaceae</taxon>
        <taxon>Hygrophoropsis</taxon>
    </lineage>
</organism>
<reference evidence="1" key="1">
    <citation type="journal article" date="2021" name="New Phytol.">
        <title>Evolutionary innovations through gain and loss of genes in the ectomycorrhizal Boletales.</title>
        <authorList>
            <person name="Wu G."/>
            <person name="Miyauchi S."/>
            <person name="Morin E."/>
            <person name="Kuo A."/>
            <person name="Drula E."/>
            <person name="Varga T."/>
            <person name="Kohler A."/>
            <person name="Feng B."/>
            <person name="Cao Y."/>
            <person name="Lipzen A."/>
            <person name="Daum C."/>
            <person name="Hundley H."/>
            <person name="Pangilinan J."/>
            <person name="Johnson J."/>
            <person name="Barry K."/>
            <person name="LaButti K."/>
            <person name="Ng V."/>
            <person name="Ahrendt S."/>
            <person name="Min B."/>
            <person name="Choi I.G."/>
            <person name="Park H."/>
            <person name="Plett J.M."/>
            <person name="Magnuson J."/>
            <person name="Spatafora J.W."/>
            <person name="Nagy L.G."/>
            <person name="Henrissat B."/>
            <person name="Grigoriev I.V."/>
            <person name="Yang Z.L."/>
            <person name="Xu J."/>
            <person name="Martin F.M."/>
        </authorList>
    </citation>
    <scope>NUCLEOTIDE SEQUENCE</scope>
    <source>
        <strain evidence="1">ATCC 28755</strain>
    </source>
</reference>
<dbReference type="Proteomes" id="UP000790377">
    <property type="component" value="Unassembled WGS sequence"/>
</dbReference>
<keyword evidence="2" id="KW-1185">Reference proteome</keyword>